<sequence length="500" mass="57661">MTVDYLQKIDLKNIPSNVSDISKKIINSQYFTPMEIGKYMSSMFKNNKKRNVTILDPGCGTGNLTLALISEICEWSVKPQTIDILLFEIDYDLIQELKVNMIWAKEYCLSMGIELNYIIKNEDFIFNSVKQLQTKQNEKFDYIIMNPPYKKLGTESEHNRSLLKIKIDVPNYYAAFMALSCNLLNTNGQLVCIVPRSFCNGKYFEKFRVNLVENYKLEQIHLFEDREGIFYDDVLQETLIISLINKNPNFSNTVKISYSKDVNFENVSLDNKRLDNIIFPTDDEKIIRMINKEDEEVVEIINNLPCTLDDIGIQVSTGPIVDFREKGTISDNPTLFSLPMIYSENISQGRVLWPIEGKKPGNIKMNEENQSNLRPPGIYVLVKRMSAKEEVRRINAGIFNSNETAREKFVGFDNKVNYYHINKHGLPNLNVTAGLTAFLNSTLVDFYFRTYSGSTQVNVSDLKKLRYPTFEQLEMLGRYTLEENLGQDEVDEFITKIVTG</sequence>
<gene>
    <name evidence="9" type="ORF">M5W82_00720</name>
</gene>
<evidence type="ECO:0000256" key="2">
    <source>
        <dbReference type="ARBA" id="ARBA00022603"/>
    </source>
</evidence>
<proteinExistence type="predicted"/>
<feature type="domain" description="Type II methyltransferase M.TaqI-like" evidence="8">
    <location>
        <begin position="92"/>
        <end position="230"/>
    </location>
</feature>
<evidence type="ECO:0000313" key="10">
    <source>
        <dbReference type="Proteomes" id="UP001527052"/>
    </source>
</evidence>
<evidence type="ECO:0000256" key="3">
    <source>
        <dbReference type="ARBA" id="ARBA00022679"/>
    </source>
</evidence>
<keyword evidence="2 9" id="KW-0489">Methyltransferase</keyword>
<evidence type="ECO:0000256" key="4">
    <source>
        <dbReference type="ARBA" id="ARBA00022691"/>
    </source>
</evidence>
<evidence type="ECO:0000256" key="1">
    <source>
        <dbReference type="ARBA" id="ARBA00011900"/>
    </source>
</evidence>
<dbReference type="Pfam" id="PF07669">
    <property type="entry name" value="Eco57I"/>
    <property type="match status" value="1"/>
</dbReference>
<dbReference type="GO" id="GO:0008168">
    <property type="term" value="F:methyltransferase activity"/>
    <property type="evidence" value="ECO:0007669"/>
    <property type="project" value="UniProtKB-KW"/>
</dbReference>
<organism evidence="9 10">
    <name type="scientific">Lysinibacillus xylanilyticus</name>
    <dbReference type="NCBI Taxonomy" id="582475"/>
    <lineage>
        <taxon>Bacteria</taxon>
        <taxon>Bacillati</taxon>
        <taxon>Bacillota</taxon>
        <taxon>Bacilli</taxon>
        <taxon>Bacillales</taxon>
        <taxon>Bacillaceae</taxon>
        <taxon>Lysinibacillus</taxon>
    </lineage>
</organism>
<dbReference type="InterPro" id="IPR029063">
    <property type="entry name" value="SAM-dependent_MTases_sf"/>
</dbReference>
<evidence type="ECO:0000259" key="8">
    <source>
        <dbReference type="Pfam" id="PF07669"/>
    </source>
</evidence>
<evidence type="ECO:0000256" key="7">
    <source>
        <dbReference type="ARBA" id="ARBA00047942"/>
    </source>
</evidence>
<dbReference type="EMBL" id="JAMDLZ010000003">
    <property type="protein sequence ID" value="MCY9545458.1"/>
    <property type="molecule type" value="Genomic_DNA"/>
</dbReference>
<dbReference type="InterPro" id="IPR011639">
    <property type="entry name" value="MethylTrfase_TaqI-like_dom"/>
</dbReference>
<comment type="caution">
    <text evidence="9">The sequence shown here is derived from an EMBL/GenBank/DDBJ whole genome shotgun (WGS) entry which is preliminary data.</text>
</comment>
<keyword evidence="6" id="KW-0238">DNA-binding</keyword>
<evidence type="ECO:0000256" key="5">
    <source>
        <dbReference type="ARBA" id="ARBA00022747"/>
    </source>
</evidence>
<dbReference type="RefSeq" id="WP_268635696.1">
    <property type="nucleotide sequence ID" value="NZ_JAMDLZ010000003.1"/>
</dbReference>
<evidence type="ECO:0000256" key="6">
    <source>
        <dbReference type="ARBA" id="ARBA00023125"/>
    </source>
</evidence>
<keyword evidence="3" id="KW-0808">Transferase</keyword>
<dbReference type="PANTHER" id="PTHR33841:SF6">
    <property type="entry name" value="TYPE II METHYLTRANSFERASE M.HINDII"/>
    <property type="match status" value="1"/>
</dbReference>
<protein>
    <recommendedName>
        <fullName evidence="1">site-specific DNA-methyltransferase (adenine-specific)</fullName>
        <ecNumber evidence="1">2.1.1.72</ecNumber>
    </recommendedName>
</protein>
<dbReference type="SUPFAM" id="SSF53335">
    <property type="entry name" value="S-adenosyl-L-methionine-dependent methyltransferases"/>
    <property type="match status" value="1"/>
</dbReference>
<evidence type="ECO:0000313" key="9">
    <source>
        <dbReference type="EMBL" id="MCY9545458.1"/>
    </source>
</evidence>
<name>A0ABT4EII9_9BACI</name>
<dbReference type="CDD" id="cd02440">
    <property type="entry name" value="AdoMet_MTases"/>
    <property type="match status" value="1"/>
</dbReference>
<dbReference type="Proteomes" id="UP001527052">
    <property type="component" value="Unassembled WGS sequence"/>
</dbReference>
<dbReference type="GO" id="GO:0032259">
    <property type="term" value="P:methylation"/>
    <property type="evidence" value="ECO:0007669"/>
    <property type="project" value="UniProtKB-KW"/>
</dbReference>
<dbReference type="Gene3D" id="3.40.50.150">
    <property type="entry name" value="Vaccinia Virus protein VP39"/>
    <property type="match status" value="1"/>
</dbReference>
<dbReference type="InterPro" id="IPR050953">
    <property type="entry name" value="N4_N6_ade-DNA_methylase"/>
</dbReference>
<dbReference type="PROSITE" id="PS00092">
    <property type="entry name" value="N6_MTASE"/>
    <property type="match status" value="1"/>
</dbReference>
<keyword evidence="5" id="KW-0680">Restriction system</keyword>
<reference evidence="9 10" key="1">
    <citation type="submission" date="2022-05" db="EMBL/GenBank/DDBJ databases">
        <title>Genome Sequencing of Bee-Associated Microbes.</title>
        <authorList>
            <person name="Dunlap C."/>
        </authorList>
    </citation>
    <scope>NUCLEOTIDE SEQUENCE [LARGE SCALE GENOMIC DNA]</scope>
    <source>
        <strain evidence="9 10">NRRL BD-083</strain>
    </source>
</reference>
<dbReference type="PRINTS" id="PR00507">
    <property type="entry name" value="N12N6MTFRASE"/>
</dbReference>
<keyword evidence="4" id="KW-0949">S-adenosyl-L-methionine</keyword>
<dbReference type="EC" id="2.1.1.72" evidence="1"/>
<dbReference type="PANTHER" id="PTHR33841">
    <property type="entry name" value="DNA METHYLTRANSFERASE YEEA-RELATED"/>
    <property type="match status" value="1"/>
</dbReference>
<comment type="catalytic activity">
    <reaction evidence="7">
        <text>a 2'-deoxyadenosine in DNA + S-adenosyl-L-methionine = an N(6)-methyl-2'-deoxyadenosine in DNA + S-adenosyl-L-homocysteine + H(+)</text>
        <dbReference type="Rhea" id="RHEA:15197"/>
        <dbReference type="Rhea" id="RHEA-COMP:12418"/>
        <dbReference type="Rhea" id="RHEA-COMP:12419"/>
        <dbReference type="ChEBI" id="CHEBI:15378"/>
        <dbReference type="ChEBI" id="CHEBI:57856"/>
        <dbReference type="ChEBI" id="CHEBI:59789"/>
        <dbReference type="ChEBI" id="CHEBI:90615"/>
        <dbReference type="ChEBI" id="CHEBI:90616"/>
        <dbReference type="EC" id="2.1.1.72"/>
    </reaction>
</comment>
<keyword evidence="10" id="KW-1185">Reference proteome</keyword>
<accession>A0ABT4EII9</accession>
<dbReference type="InterPro" id="IPR002052">
    <property type="entry name" value="DNA_methylase_N6_adenine_CS"/>
</dbReference>